<dbReference type="RefSeq" id="XP_023004758.1">
    <property type="nucleotide sequence ID" value="XM_023148990.1"/>
</dbReference>
<keyword evidence="8" id="KW-0472">Membrane</keyword>
<protein>
    <submittedName>
        <fullName evidence="11 12">Proton pump-interactor BIP103-like</fullName>
    </submittedName>
</protein>
<dbReference type="InterPro" id="IPR055282">
    <property type="entry name" value="PPI1-4"/>
</dbReference>
<reference evidence="11 12" key="1">
    <citation type="submission" date="2025-04" db="UniProtKB">
        <authorList>
            <consortium name="RefSeq"/>
        </authorList>
    </citation>
    <scope>IDENTIFICATION</scope>
    <source>
        <tissue evidence="11 12">Young leaves</tissue>
    </source>
</reference>
<dbReference type="GO" id="GO:0005886">
    <property type="term" value="C:plasma membrane"/>
    <property type="evidence" value="ECO:0007669"/>
    <property type="project" value="UniProtKB-SubCell"/>
</dbReference>
<dbReference type="Proteomes" id="UP000504608">
    <property type="component" value="Unplaced"/>
</dbReference>
<name>A0A6J1KX87_CUCMA</name>
<comment type="similarity">
    <text evidence="9">Belongs to the plant Proton pump-interactor protein family.</text>
</comment>
<dbReference type="GeneID" id="111497964"/>
<evidence type="ECO:0000313" key="11">
    <source>
        <dbReference type="RefSeq" id="XP_023004757.1"/>
    </source>
</evidence>
<keyword evidence="6" id="KW-1133">Transmembrane helix</keyword>
<dbReference type="RefSeq" id="XP_023004759.1">
    <property type="nucleotide sequence ID" value="XM_023148991.1"/>
</dbReference>
<evidence type="ECO:0000313" key="12">
    <source>
        <dbReference type="RefSeq" id="XP_023004758.1"/>
    </source>
</evidence>
<evidence type="ECO:0000256" key="5">
    <source>
        <dbReference type="ARBA" id="ARBA00022824"/>
    </source>
</evidence>
<keyword evidence="4" id="KW-0812">Transmembrane</keyword>
<dbReference type="OrthoDB" id="1096364at2759"/>
<evidence type="ECO:0000256" key="3">
    <source>
        <dbReference type="ARBA" id="ARBA00022475"/>
    </source>
</evidence>
<keyword evidence="3" id="KW-1003">Cell membrane</keyword>
<keyword evidence="10" id="KW-1185">Reference proteome</keyword>
<proteinExistence type="inferred from homology"/>
<accession>A0A6J1KX87</accession>
<evidence type="ECO:0000313" key="13">
    <source>
        <dbReference type="RefSeq" id="XP_023004759.1"/>
    </source>
</evidence>
<keyword evidence="5" id="KW-0256">Endoplasmic reticulum</keyword>
<organism evidence="10 13">
    <name type="scientific">Cucurbita maxima</name>
    <name type="common">Pumpkin</name>
    <name type="synonym">Winter squash</name>
    <dbReference type="NCBI Taxonomy" id="3661"/>
    <lineage>
        <taxon>Eukaryota</taxon>
        <taxon>Viridiplantae</taxon>
        <taxon>Streptophyta</taxon>
        <taxon>Embryophyta</taxon>
        <taxon>Tracheophyta</taxon>
        <taxon>Spermatophyta</taxon>
        <taxon>Magnoliopsida</taxon>
        <taxon>eudicotyledons</taxon>
        <taxon>Gunneridae</taxon>
        <taxon>Pentapetalae</taxon>
        <taxon>rosids</taxon>
        <taxon>fabids</taxon>
        <taxon>Cucurbitales</taxon>
        <taxon>Cucurbitaceae</taxon>
        <taxon>Cucurbiteae</taxon>
        <taxon>Cucurbita</taxon>
    </lineage>
</organism>
<sequence>MEEGELYCKEKKVREEGSEVAGEVAILDYSDDERQLFDEMRVRGRHFYFAKVLPIENPKMDAMIKKAEETIEKINRDQVVMAQKIRERMMDRDALRSKLNRMNFGNYELALKWKRNSLDFLYPSLDKLTFANNAYKGKSVNSCLSVGEIDKQKLCFLMVHGCKNMGDERKLLREVNAMQGEDGGMTLDELRAPIQHLQQRLSINYVAHTEIDENARSEVILNAEKQHEIIRETALANAVVNGKLWNSLGSKKSIQQQVQELNNRSCELRERQREVNVKVRKVNKEVKMIEKDIRSLQKLFTYANRKKDEAYNTILKLKRQYGEENASYYQYRSLMQKVQALVKKKDTAAIEELSQTQVEKFMQQWNNNLDFRNDYKKRAIPLLNNRHLGVDGSMITDQKAEVKDSKKAPKPEALSKARLKWLMKDPEDPSELLFR</sequence>
<gene>
    <name evidence="11 12 13" type="primary">LOC111497964</name>
</gene>
<evidence type="ECO:0000256" key="7">
    <source>
        <dbReference type="ARBA" id="ARBA00023054"/>
    </source>
</evidence>
<evidence type="ECO:0000256" key="1">
    <source>
        <dbReference type="ARBA" id="ARBA00004162"/>
    </source>
</evidence>
<dbReference type="AlphaFoldDB" id="A0A6J1KX87"/>
<comment type="subcellular location">
    <subcellularLocation>
        <location evidence="1">Cell membrane</location>
        <topology evidence="1">Single-pass membrane protein</topology>
    </subcellularLocation>
    <subcellularLocation>
        <location evidence="2">Endoplasmic reticulum membrane</location>
        <topology evidence="2">Single-pass membrane protein</topology>
    </subcellularLocation>
</comment>
<dbReference type="GO" id="GO:0005789">
    <property type="term" value="C:endoplasmic reticulum membrane"/>
    <property type="evidence" value="ECO:0007669"/>
    <property type="project" value="UniProtKB-SubCell"/>
</dbReference>
<dbReference type="PANTHER" id="PTHR32219:SF16">
    <property type="entry name" value="CORE-2_I-BRANCHING BETA-1,6-N-ACETYLGLUCOSAMINYLTRANSFERASE FAMILY PROTEIN"/>
    <property type="match status" value="1"/>
</dbReference>
<evidence type="ECO:0000256" key="4">
    <source>
        <dbReference type="ARBA" id="ARBA00022692"/>
    </source>
</evidence>
<dbReference type="KEGG" id="cmax:111497964"/>
<evidence type="ECO:0000256" key="9">
    <source>
        <dbReference type="ARBA" id="ARBA00038080"/>
    </source>
</evidence>
<dbReference type="RefSeq" id="XP_023004757.1">
    <property type="nucleotide sequence ID" value="XM_023148989.1"/>
</dbReference>
<keyword evidence="7" id="KW-0175">Coiled coil</keyword>
<evidence type="ECO:0000256" key="6">
    <source>
        <dbReference type="ARBA" id="ARBA00022989"/>
    </source>
</evidence>
<evidence type="ECO:0000313" key="10">
    <source>
        <dbReference type="Proteomes" id="UP000504608"/>
    </source>
</evidence>
<evidence type="ECO:0000256" key="2">
    <source>
        <dbReference type="ARBA" id="ARBA00004389"/>
    </source>
</evidence>
<dbReference type="PANTHER" id="PTHR32219">
    <property type="entry name" value="RNA-BINDING PROTEIN YLMH-RELATED"/>
    <property type="match status" value="1"/>
</dbReference>
<evidence type="ECO:0000256" key="8">
    <source>
        <dbReference type="ARBA" id="ARBA00023136"/>
    </source>
</evidence>